<sequence>MECRMGFRGRETVRLADGAVPSVHANPKSGWSEESEVNVSTSRESVHRKRELCTDTDSKVSEICIIQGCNRTEELLSFPKDPSTLQQWMALLDGRLKHPVNSSSTVCSVHFTPDCFTNWQQKQSGVAAILTLKADALPSLFMDDRSKGVQGYSPRTRNVDCQCDIGMWTASVTQRSVGTQLSKGTLLHVRSKGM</sequence>
<dbReference type="GO" id="GO:0001935">
    <property type="term" value="P:endothelial cell proliferation"/>
    <property type="evidence" value="ECO:0007669"/>
    <property type="project" value="UniProtKB-UniRule"/>
</dbReference>
<evidence type="ECO:0000256" key="2">
    <source>
        <dbReference type="ARBA" id="ARBA00006177"/>
    </source>
</evidence>
<comment type="similarity">
    <text evidence="2 13">Belongs to the THAP1 family.</text>
</comment>
<feature type="domain" description="THAP-type" evidence="14">
    <location>
        <begin position="47"/>
        <end position="141"/>
    </location>
</feature>
<dbReference type="GO" id="GO:0005654">
    <property type="term" value="C:nucleoplasm"/>
    <property type="evidence" value="ECO:0007669"/>
    <property type="project" value="UniProtKB-SubCell"/>
</dbReference>
<keyword evidence="9 13" id="KW-0804">Transcription</keyword>
<keyword evidence="16" id="KW-1185">Reference proteome</keyword>
<evidence type="ECO:0000256" key="3">
    <source>
        <dbReference type="ARBA" id="ARBA00022723"/>
    </source>
</evidence>
<evidence type="ECO:0000256" key="9">
    <source>
        <dbReference type="ARBA" id="ARBA00023163"/>
    </source>
</evidence>
<keyword evidence="7 13" id="KW-0175">Coiled coil</keyword>
<evidence type="ECO:0000259" key="14">
    <source>
        <dbReference type="PROSITE" id="PS50950"/>
    </source>
</evidence>
<evidence type="ECO:0000256" key="13">
    <source>
        <dbReference type="RuleBase" id="RU369073"/>
    </source>
</evidence>
<dbReference type="Gene3D" id="6.20.210.20">
    <property type="entry name" value="THAP domain"/>
    <property type="match status" value="1"/>
</dbReference>
<feature type="non-terminal residue" evidence="15">
    <location>
        <position position="194"/>
    </location>
</feature>
<dbReference type="PROSITE" id="PS50950">
    <property type="entry name" value="ZF_THAP"/>
    <property type="match status" value="1"/>
</dbReference>
<proteinExistence type="inferred from homology"/>
<comment type="caution">
    <text evidence="15">The sequence shown here is derived from an EMBL/GenBank/DDBJ whole genome shotgun (WGS) entry which is preliminary data.</text>
</comment>
<evidence type="ECO:0000256" key="5">
    <source>
        <dbReference type="ARBA" id="ARBA00022833"/>
    </source>
</evidence>
<dbReference type="SMART" id="SM00692">
    <property type="entry name" value="DM3"/>
    <property type="match status" value="1"/>
</dbReference>
<dbReference type="InterPro" id="IPR006612">
    <property type="entry name" value="THAP_Znf"/>
</dbReference>
<keyword evidence="11 13" id="KW-0131">Cell cycle</keyword>
<evidence type="ECO:0000256" key="6">
    <source>
        <dbReference type="ARBA" id="ARBA00023015"/>
    </source>
</evidence>
<dbReference type="InterPro" id="IPR038441">
    <property type="entry name" value="THAP_Znf_sf"/>
</dbReference>
<protein>
    <recommendedName>
        <fullName evidence="13">THAP domain-containing protein 1</fullName>
    </recommendedName>
</protein>
<gene>
    <name evidence="15" type="ORF">AALO_G00005950</name>
</gene>
<dbReference type="SUPFAM" id="SSF57716">
    <property type="entry name" value="Glucocorticoid receptor-like (DNA-binding domain)"/>
    <property type="match status" value="1"/>
</dbReference>
<accession>A0AAV6HE63</accession>
<keyword evidence="6 13" id="KW-0805">Transcription regulation</keyword>
<evidence type="ECO:0000256" key="11">
    <source>
        <dbReference type="ARBA" id="ARBA00023306"/>
    </source>
</evidence>
<reference evidence="15 16" key="1">
    <citation type="submission" date="2020-10" db="EMBL/GenBank/DDBJ databases">
        <title>Chromosome-scale genome assembly of the Allis shad, Alosa alosa.</title>
        <authorList>
            <person name="Margot Z."/>
            <person name="Christophe K."/>
            <person name="Cabau C."/>
            <person name="Louis A."/>
            <person name="Berthelot C."/>
            <person name="Parey E."/>
            <person name="Roest Crollius H."/>
            <person name="Montfort J."/>
            <person name="Robinson-Rechavi M."/>
            <person name="Bucao C."/>
            <person name="Bouchez O."/>
            <person name="Gislard M."/>
            <person name="Lluch J."/>
            <person name="Milhes M."/>
            <person name="Lampietro C."/>
            <person name="Lopez Roques C."/>
            <person name="Donnadieu C."/>
            <person name="Braasch I."/>
            <person name="Desvignes T."/>
            <person name="Postlethwait J."/>
            <person name="Bobe J."/>
            <person name="Guiguen Y."/>
        </authorList>
    </citation>
    <scope>NUCLEOTIDE SEQUENCE [LARGE SCALE GENOMIC DNA]</scope>
    <source>
        <strain evidence="15">M-15738</strain>
        <tissue evidence="15">Blood</tissue>
    </source>
</reference>
<evidence type="ECO:0000256" key="1">
    <source>
        <dbReference type="ARBA" id="ARBA00004642"/>
    </source>
</evidence>
<dbReference type="InterPro" id="IPR026516">
    <property type="entry name" value="THAP1/10"/>
</dbReference>
<dbReference type="GO" id="GO:0008270">
    <property type="term" value="F:zinc ion binding"/>
    <property type="evidence" value="ECO:0007669"/>
    <property type="project" value="UniProtKB-KW"/>
</dbReference>
<dbReference type="GO" id="GO:0003700">
    <property type="term" value="F:DNA-binding transcription factor activity"/>
    <property type="evidence" value="ECO:0007669"/>
    <property type="project" value="UniProtKB-UniRule"/>
</dbReference>
<dbReference type="AlphaFoldDB" id="A0AAV6HE63"/>
<evidence type="ECO:0000256" key="12">
    <source>
        <dbReference type="PROSITE-ProRule" id="PRU00309"/>
    </source>
</evidence>
<comment type="subcellular location">
    <subcellularLocation>
        <location evidence="1 13">Nucleus</location>
        <location evidence="1 13">Nucleoplasm</location>
    </subcellularLocation>
</comment>
<dbReference type="PANTHER" id="PTHR46600">
    <property type="entry name" value="THAP DOMAIN-CONTAINING"/>
    <property type="match status" value="1"/>
</dbReference>
<evidence type="ECO:0000256" key="7">
    <source>
        <dbReference type="ARBA" id="ARBA00023054"/>
    </source>
</evidence>
<dbReference type="PANTHER" id="PTHR46600:SF1">
    <property type="entry name" value="THAP DOMAIN-CONTAINING PROTEIN 1"/>
    <property type="match status" value="1"/>
</dbReference>
<dbReference type="GO" id="GO:0043565">
    <property type="term" value="F:sequence-specific DNA binding"/>
    <property type="evidence" value="ECO:0007669"/>
    <property type="project" value="UniProtKB-UniRule"/>
</dbReference>
<dbReference type="Pfam" id="PF05485">
    <property type="entry name" value="THAP"/>
    <property type="match status" value="1"/>
</dbReference>
<keyword evidence="3" id="KW-0479">Metal-binding</keyword>
<dbReference type="EMBL" id="JADWDJ010000001">
    <property type="protein sequence ID" value="KAG5285660.1"/>
    <property type="molecule type" value="Genomic_DNA"/>
</dbReference>
<name>A0AAV6HE63_9TELE</name>
<organism evidence="15 16">
    <name type="scientific">Alosa alosa</name>
    <name type="common">allis shad</name>
    <dbReference type="NCBI Taxonomy" id="278164"/>
    <lineage>
        <taxon>Eukaryota</taxon>
        <taxon>Metazoa</taxon>
        <taxon>Chordata</taxon>
        <taxon>Craniata</taxon>
        <taxon>Vertebrata</taxon>
        <taxon>Euteleostomi</taxon>
        <taxon>Actinopterygii</taxon>
        <taxon>Neopterygii</taxon>
        <taxon>Teleostei</taxon>
        <taxon>Clupei</taxon>
        <taxon>Clupeiformes</taxon>
        <taxon>Clupeoidei</taxon>
        <taxon>Clupeidae</taxon>
        <taxon>Alosa</taxon>
    </lineage>
</organism>
<evidence type="ECO:0000256" key="4">
    <source>
        <dbReference type="ARBA" id="ARBA00022771"/>
    </source>
</evidence>
<dbReference type="Proteomes" id="UP000823561">
    <property type="component" value="Chromosome 1"/>
</dbReference>
<evidence type="ECO:0000313" key="15">
    <source>
        <dbReference type="EMBL" id="KAG5285660.1"/>
    </source>
</evidence>
<dbReference type="SMART" id="SM00980">
    <property type="entry name" value="THAP"/>
    <property type="match status" value="1"/>
</dbReference>
<evidence type="ECO:0000256" key="8">
    <source>
        <dbReference type="ARBA" id="ARBA00023125"/>
    </source>
</evidence>
<keyword evidence="10 13" id="KW-0539">Nucleus</keyword>
<evidence type="ECO:0000313" key="16">
    <source>
        <dbReference type="Proteomes" id="UP000823561"/>
    </source>
</evidence>
<evidence type="ECO:0000256" key="10">
    <source>
        <dbReference type="ARBA" id="ARBA00023242"/>
    </source>
</evidence>
<keyword evidence="4 12" id="KW-0863">Zinc-finger</keyword>
<keyword evidence="5" id="KW-0862">Zinc</keyword>
<comment type="function">
    <text evidence="13">DNA-binding transcription regulator that regulates endothelial cell proliferation and G1/S cell-cycle progression. Specifically binds the 5'-[AT]NTNN[GT]GGCA[AGT]-3' core DNA sequence and acts by modulating expression of pRB-E2F cell-cycle target genes.</text>
</comment>
<keyword evidence="8 12" id="KW-0238">DNA-binding</keyword>